<keyword evidence="22" id="KW-0333">Golgi apparatus</keyword>
<evidence type="ECO:0000256" key="16">
    <source>
        <dbReference type="ARBA" id="ARBA00022832"/>
    </source>
</evidence>
<dbReference type="Pfam" id="PF02771">
    <property type="entry name" value="Acyl-CoA_dh_N"/>
    <property type="match status" value="1"/>
</dbReference>
<feature type="binding site" description="in other chain" evidence="41">
    <location>
        <begin position="370"/>
        <end position="372"/>
    </location>
    <ligand>
        <name>FAD</name>
        <dbReference type="ChEBI" id="CHEBI:57692"/>
        <note>ligand shared between dimeric partners</note>
    </ligand>
</feature>
<dbReference type="SUPFAM" id="SSF56645">
    <property type="entry name" value="Acyl-CoA dehydrogenase NM domain-like"/>
    <property type="match status" value="1"/>
</dbReference>
<evidence type="ECO:0000256" key="14">
    <source>
        <dbReference type="ARBA" id="ARBA00022737"/>
    </source>
</evidence>
<keyword evidence="20" id="KW-1133">Transmembrane helix</keyword>
<comment type="catalytic activity">
    <reaction evidence="30">
        <text>a ganglioside GM1b (d18:1(4E)) + CMP-N-acetyl-beta-neuraminate = a ganglioside GD1alpha (d18:1(4E)) + CMP + H(+)</text>
        <dbReference type="Rhea" id="RHEA:41968"/>
        <dbReference type="ChEBI" id="CHEBI:15378"/>
        <dbReference type="ChEBI" id="CHEBI:57812"/>
        <dbReference type="ChEBI" id="CHEBI:60377"/>
        <dbReference type="ChEBI" id="CHEBI:78568"/>
        <dbReference type="ChEBI" id="CHEBI:78569"/>
    </reaction>
    <physiologicalReaction direction="left-to-right" evidence="30">
        <dbReference type="Rhea" id="RHEA:41969"/>
    </physiologicalReaction>
</comment>
<feature type="binding site" description="in other chain" evidence="41">
    <location>
        <begin position="222"/>
        <end position="231"/>
    </location>
    <ligand>
        <name>FAD</name>
        <dbReference type="ChEBI" id="CHEBI:57692"/>
        <note>ligand shared between dimeric partners</note>
    </ligand>
</feature>
<dbReference type="GO" id="GO:0050660">
    <property type="term" value="F:flavin adenine dinucleotide binding"/>
    <property type="evidence" value="ECO:0007669"/>
    <property type="project" value="InterPro"/>
</dbReference>
<evidence type="ECO:0000256" key="30">
    <source>
        <dbReference type="ARBA" id="ARBA00043744"/>
    </source>
</evidence>
<evidence type="ECO:0000256" key="31">
    <source>
        <dbReference type="ARBA" id="ARBA00045900"/>
    </source>
</evidence>
<keyword evidence="26" id="KW-1015">Disulfide bond</keyword>
<evidence type="ECO:0000313" key="47">
    <source>
        <dbReference type="Proteomes" id="UP000289886"/>
    </source>
</evidence>
<dbReference type="SUPFAM" id="SSF48239">
    <property type="entry name" value="Terpenoid cyclases/Protein prenyltransferases"/>
    <property type="match status" value="1"/>
</dbReference>
<dbReference type="Gene3D" id="1.50.10.20">
    <property type="match status" value="1"/>
</dbReference>
<dbReference type="GO" id="GO:0004663">
    <property type="term" value="F:Rab geranylgeranyltransferase activity"/>
    <property type="evidence" value="ECO:0007669"/>
    <property type="project" value="UniProtKB-EC"/>
</dbReference>
<dbReference type="GO" id="GO:0000139">
    <property type="term" value="C:Golgi membrane"/>
    <property type="evidence" value="ECO:0007669"/>
    <property type="project" value="UniProtKB-SubCell"/>
</dbReference>
<dbReference type="PROSITE" id="PS00073">
    <property type="entry name" value="ACYL_COA_DH_2"/>
    <property type="match status" value="1"/>
</dbReference>
<feature type="domain" description="Acyl-CoA dehydrogenase/oxidase C-terminal" evidence="43">
    <location>
        <begin position="331"/>
        <end position="462"/>
    </location>
</feature>
<dbReference type="GO" id="GO:0001574">
    <property type="term" value="P:ganglioside biosynthetic process"/>
    <property type="evidence" value="ECO:0007669"/>
    <property type="project" value="TreeGrafter"/>
</dbReference>
<keyword evidence="17" id="KW-0809">Transit peptide</keyword>
<evidence type="ECO:0000256" key="32">
    <source>
        <dbReference type="ARBA" id="ARBA00047546"/>
    </source>
</evidence>
<comment type="catalytic activity">
    <reaction evidence="39">
        <text>tetradecanoyl-CoA + oxidized [electron-transfer flavoprotein] + H(+) = (2E)-tetradecenoyl-CoA + reduced [electron-transfer flavoprotein]</text>
        <dbReference type="Rhea" id="RHEA:47316"/>
        <dbReference type="Rhea" id="RHEA-COMP:10685"/>
        <dbReference type="Rhea" id="RHEA-COMP:10686"/>
        <dbReference type="ChEBI" id="CHEBI:15378"/>
        <dbReference type="ChEBI" id="CHEBI:57385"/>
        <dbReference type="ChEBI" id="CHEBI:57692"/>
        <dbReference type="ChEBI" id="CHEBI:58307"/>
        <dbReference type="ChEBI" id="CHEBI:61405"/>
    </reaction>
    <physiologicalReaction direction="left-to-right" evidence="39">
        <dbReference type="Rhea" id="RHEA:47317"/>
    </physiologicalReaction>
</comment>
<evidence type="ECO:0000256" key="25">
    <source>
        <dbReference type="ARBA" id="ARBA00023136"/>
    </source>
</evidence>
<evidence type="ECO:0000256" key="27">
    <source>
        <dbReference type="ARBA" id="ARBA00023180"/>
    </source>
</evidence>
<comment type="catalytic activity">
    <reaction evidence="32">
        <text>decanoyl-CoA + oxidized [electron-transfer flavoprotein] + H(+) = (2E)-decenoyl-CoA + reduced [electron-transfer flavoprotein]</text>
        <dbReference type="Rhea" id="RHEA:48176"/>
        <dbReference type="Rhea" id="RHEA-COMP:10685"/>
        <dbReference type="Rhea" id="RHEA-COMP:10686"/>
        <dbReference type="ChEBI" id="CHEBI:15378"/>
        <dbReference type="ChEBI" id="CHEBI:57692"/>
        <dbReference type="ChEBI" id="CHEBI:58307"/>
        <dbReference type="ChEBI" id="CHEBI:61406"/>
        <dbReference type="ChEBI" id="CHEBI:61430"/>
    </reaction>
    <physiologicalReaction direction="left-to-right" evidence="32">
        <dbReference type="Rhea" id="RHEA:48177"/>
    </physiologicalReaction>
</comment>
<dbReference type="PANTHER" id="PTHR45906">
    <property type="entry name" value="ALPHA-N-ACETYL-NEURAMINYL-2,3-BETA-GALACTOSYL-1, 3-N-ACETYL-GALACTOSAMINIDE ALPHA-2,6-SIALYLTRANSFERASE-LIKE"/>
    <property type="match status" value="1"/>
</dbReference>
<evidence type="ECO:0000256" key="38">
    <source>
        <dbReference type="ARBA" id="ARBA00048877"/>
    </source>
</evidence>
<dbReference type="Gene3D" id="2.40.110.10">
    <property type="entry name" value="Butyryl-CoA Dehydrogenase, subunit A, domain 2"/>
    <property type="match status" value="1"/>
</dbReference>
<accession>A0A444U3W0</accession>
<dbReference type="CDD" id="cd01157">
    <property type="entry name" value="MCAD"/>
    <property type="match status" value="1"/>
</dbReference>
<evidence type="ECO:0000256" key="33">
    <source>
        <dbReference type="ARBA" id="ARBA00047658"/>
    </source>
</evidence>
<comment type="catalytic activity">
    <reaction evidence="38">
        <text>octanoyl-CoA + oxidized [electron-transfer flavoprotein] + H(+) = (2E)-octenoyl-CoA + reduced [electron-transfer flavoprotein]</text>
        <dbReference type="Rhea" id="RHEA:48180"/>
        <dbReference type="Rhea" id="RHEA-COMP:10685"/>
        <dbReference type="Rhea" id="RHEA-COMP:10686"/>
        <dbReference type="ChEBI" id="CHEBI:15378"/>
        <dbReference type="ChEBI" id="CHEBI:57386"/>
        <dbReference type="ChEBI" id="CHEBI:57692"/>
        <dbReference type="ChEBI" id="CHEBI:58307"/>
        <dbReference type="ChEBI" id="CHEBI:62242"/>
    </reaction>
    <physiologicalReaction direction="left-to-right" evidence="38">
        <dbReference type="Rhea" id="RHEA:48181"/>
    </physiologicalReaction>
</comment>
<dbReference type="SUPFAM" id="SSF47203">
    <property type="entry name" value="Acyl-CoA dehydrogenase C-terminal domain-like"/>
    <property type="match status" value="1"/>
</dbReference>
<dbReference type="GO" id="GO:0005759">
    <property type="term" value="C:mitochondrial matrix"/>
    <property type="evidence" value="ECO:0007669"/>
    <property type="project" value="UniProtKB-SubCell"/>
</dbReference>
<dbReference type="GO" id="GO:0070991">
    <property type="term" value="F:medium-chain fatty acyl-CoA dehydrogenase activity"/>
    <property type="evidence" value="ECO:0007669"/>
    <property type="project" value="UniProtKB-EC"/>
</dbReference>
<dbReference type="Pfam" id="PF02770">
    <property type="entry name" value="Acyl-CoA_dh_M"/>
    <property type="match status" value="1"/>
</dbReference>
<dbReference type="InterPro" id="IPR006091">
    <property type="entry name" value="Acyl-CoA_Oxase/DH_mid-dom"/>
</dbReference>
<evidence type="ECO:0000256" key="41">
    <source>
        <dbReference type="PIRSR" id="PIRSR634180-3"/>
    </source>
</evidence>
<evidence type="ECO:0000256" key="34">
    <source>
        <dbReference type="ARBA" id="ARBA00047893"/>
    </source>
</evidence>
<evidence type="ECO:0000256" key="18">
    <source>
        <dbReference type="ARBA" id="ARBA00022968"/>
    </source>
</evidence>
<gene>
    <name evidence="46" type="ORF">EOD39_2152</name>
</gene>
<dbReference type="GO" id="GO:0001665">
    <property type="term" value="F:alpha-N-acetylgalactosaminide alpha-2,6-sialyltransferase activity"/>
    <property type="evidence" value="ECO:0007669"/>
    <property type="project" value="TreeGrafter"/>
</dbReference>
<dbReference type="GO" id="GO:0051791">
    <property type="term" value="P:medium-chain fatty acid metabolic process"/>
    <property type="evidence" value="ECO:0007669"/>
    <property type="project" value="UniProtKB-ARBA"/>
</dbReference>
<feature type="binding site" description="in other chain" evidence="41">
    <location>
        <begin position="438"/>
        <end position="442"/>
    </location>
    <ligand>
        <name>FAD</name>
        <dbReference type="ChEBI" id="CHEBI:57692"/>
        <note>ligand shared between dimeric partners</note>
    </ligand>
</feature>
<comment type="catalytic activity">
    <reaction evidence="40">
        <text>hexanoyl-CoA + oxidized [electron-transfer flavoprotein] + H(+) = (2E)-hexenoyl-CoA + reduced [electron-transfer flavoprotein]</text>
        <dbReference type="Rhea" id="RHEA:43464"/>
        <dbReference type="Rhea" id="RHEA-COMP:10685"/>
        <dbReference type="Rhea" id="RHEA-COMP:10686"/>
        <dbReference type="ChEBI" id="CHEBI:15378"/>
        <dbReference type="ChEBI" id="CHEBI:57692"/>
        <dbReference type="ChEBI" id="CHEBI:58307"/>
        <dbReference type="ChEBI" id="CHEBI:62077"/>
        <dbReference type="ChEBI" id="CHEBI:62620"/>
    </reaction>
    <physiologicalReaction direction="left-to-right" evidence="40">
        <dbReference type="Rhea" id="RHEA:43465"/>
    </physiologicalReaction>
</comment>
<evidence type="ECO:0000256" key="29">
    <source>
        <dbReference type="ARBA" id="ARBA00032712"/>
    </source>
</evidence>
<keyword evidence="24" id="KW-0496">Mitochondrion</keyword>
<dbReference type="FunFam" id="1.10.540.10:FF:000010">
    <property type="entry name" value="Medium-chain specific acyl-CoA dehydrogenase, mitochondrial"/>
    <property type="match status" value="1"/>
</dbReference>
<evidence type="ECO:0000256" key="19">
    <source>
        <dbReference type="ARBA" id="ARBA00022981"/>
    </source>
</evidence>
<evidence type="ECO:0000259" key="45">
    <source>
        <dbReference type="Pfam" id="PF02771"/>
    </source>
</evidence>
<dbReference type="InterPro" id="IPR001330">
    <property type="entry name" value="Prenyltrans"/>
</dbReference>
<feature type="domain" description="Acyl-CoA dehydrogenase/oxidase N-terminal" evidence="45">
    <location>
        <begin position="106"/>
        <end position="215"/>
    </location>
</feature>
<dbReference type="AlphaFoldDB" id="A0A444U3W0"/>
<comment type="catalytic activity">
    <reaction evidence="33">
        <text>geranylgeranyl diphosphate + L-cysteinyl-[protein] = S-geranylgeranyl-L-cysteinyl-[protein] + diphosphate</text>
        <dbReference type="Rhea" id="RHEA:21240"/>
        <dbReference type="Rhea" id="RHEA-COMP:10131"/>
        <dbReference type="Rhea" id="RHEA-COMP:11537"/>
        <dbReference type="ChEBI" id="CHEBI:29950"/>
        <dbReference type="ChEBI" id="CHEBI:33019"/>
        <dbReference type="ChEBI" id="CHEBI:57533"/>
        <dbReference type="ChEBI" id="CHEBI:86021"/>
        <dbReference type="EC" id="2.5.1.60"/>
    </reaction>
</comment>
<keyword evidence="18" id="KW-0735">Signal-anchor</keyword>
<dbReference type="FunFam" id="1.50.10.20:FF:000024">
    <property type="entry name" value="Geranylgeranyl transferase type-2 subunit beta"/>
    <property type="match status" value="1"/>
</dbReference>
<name>A0A444U3W0_ACIRT</name>
<keyword evidence="19" id="KW-0730">Sialic acid</keyword>
<keyword evidence="11" id="KW-0328">Glycosyltransferase</keyword>
<dbReference type="CDD" id="cd02894">
    <property type="entry name" value="GGTase-II"/>
    <property type="match status" value="1"/>
</dbReference>
<dbReference type="InterPro" id="IPR009100">
    <property type="entry name" value="AcylCoA_DH/oxidase_NM_dom_sf"/>
</dbReference>
<dbReference type="GO" id="GO:0009311">
    <property type="term" value="P:oligosaccharide metabolic process"/>
    <property type="evidence" value="ECO:0007669"/>
    <property type="project" value="TreeGrafter"/>
</dbReference>
<dbReference type="InterPro" id="IPR046373">
    <property type="entry name" value="Acyl-CoA_Oxase/DH_mid-dom_sf"/>
</dbReference>
<keyword evidence="21" id="KW-0560">Oxidoreductase</keyword>
<dbReference type="Gene3D" id="1.10.540.10">
    <property type="entry name" value="Acyl-CoA dehydrogenase/oxidase, N-terminal domain"/>
    <property type="match status" value="1"/>
</dbReference>
<keyword evidence="25" id="KW-0472">Membrane</keyword>
<sequence length="1275" mass="142790">MELLIHQLETQPVPACVIPPQVPLGRTPPDHTAEIHDPPATHSLTHVQAECQSHTDRQAWIQTHSLHVQELFRASTLTGLRLQNTSARAAPSAAKLTQGGFNFELTEQQKEFKATARKFAREEVVPAAPHYDRTGEYPVPLIKRAWELGLMNSHIPEKCGGIGLGIFDACLITEEIAYGCTGVQTAIEANSLGQMPVIIAGSEQQQNKYLGRMTEEPLMCAYCVTEPGAGSDVAGIKTRAERKGDEYIINGQKMWITNGGKANWYFLLARSDSDPKTPANKAFTGFIVDADTPGIQVGRKEMNMGQRCSDTRGITFEDVRVPKENVLIGEGAGFKIAMGAFDKTRPPVAAGATGLAQRALDEATKYALERKTFGKFIAEHQAVSFLLAEMAMKVELARIAYQRAAWEVDEGRRNTYYASIAKAFAGDIANQVASDAVQVFGGNGFNSEYPVEKLMRDAKIYQGTQVKDVVIKPDVPATLLLEKHADYIAAYGSKKDDYEYTMSEYLRMSGIYWGLTVMDLMGHLHRMDKEEITEFIKACQHDCGGISASIGHDPHLLYTLSAVQILSLYDSLSAIDVGKVVEYVKGLQQEDGSFAGDKWGEIDTRFSFCAVATLALLGKLDAINVEKAVEFVLSCMNFDGGFGCRPGSESHAGQRKSVIVMSLIVAVSVLVAAVHYTEKPYVLLQPYFGQSFSNRWVFSRLQHRFKSHSGYVSVPKQEPLKLYCDLCSIVSSSGQMLGREAGSAIDQSSCVLRMNNAPTKGFEEDVGRKTTVRVVSHTSVPLLLQKQQYFFGQANDTIYIIWGPLRNMRQDGKGIVYNMLRQVIENYPQAKIFVTTEERMNYCDKVFKEETGKDRIQSGSYLSTGWFTLVLAMDICRDIHIYGMINETYCRNSQWSVQKDIANKIQGKKRQHTTGTDWKMLALGRHGVAVFLVITMCTSLLIVYNSSSHRAPHHPQRKEPEPGNITAKPQKIIAAPALQGYISIIDHKPLKMHCSSCALVTSSGHLIGSNRGAEIDQTECVIRMNDAPTSNYRKDVGQKTSLRVIAHSSMQRIVRNRNELLNMSQDSVFIFWGPSNYMRRDGKGLVYNNLQVIKQVLPKLKVSIISRQKMQQLDELFKKETGKDRRISNSWLSTGWFTMTIALEMCDRINVYGMVSPDFCRRISNSWLSTGWFTMTIALEMCDRINVYGMVSPDFCRQPRRLSVPYHYYEPSGPDECTMYLSHERGRKGSHHRFITEKRVFANWARTFNIHFYQPNWSPKSDNQTVIRTVIVPAS</sequence>
<dbReference type="InterPro" id="IPR026873">
    <property type="entry name" value="Ptb1"/>
</dbReference>
<dbReference type="EMBL" id="SCEB01215392">
    <property type="protein sequence ID" value="RXM29867.1"/>
    <property type="molecule type" value="Genomic_DNA"/>
</dbReference>
<comment type="subcellular location">
    <subcellularLocation>
        <location evidence="3">Golgi apparatus membrane</location>
        <topology evidence="3">Single-pass type II membrane protein</topology>
    </subcellularLocation>
    <subcellularLocation>
        <location evidence="2">Mitochondrion matrix</location>
    </subcellularLocation>
</comment>
<dbReference type="Gene3D" id="1.20.140.10">
    <property type="entry name" value="Butyryl-CoA Dehydrogenase, subunit A, domain 3"/>
    <property type="match status" value="1"/>
</dbReference>
<comment type="catalytic activity">
    <reaction evidence="37">
        <text>pentanoyl-CoA + oxidized [electron-transfer flavoprotein] + H(+) = (2E)-pentenoyl-CoA + reduced [electron-transfer flavoprotein]</text>
        <dbReference type="Rhea" id="RHEA:43456"/>
        <dbReference type="Rhea" id="RHEA-COMP:10685"/>
        <dbReference type="Rhea" id="RHEA-COMP:10686"/>
        <dbReference type="ChEBI" id="CHEBI:15378"/>
        <dbReference type="ChEBI" id="CHEBI:57389"/>
        <dbReference type="ChEBI" id="CHEBI:57692"/>
        <dbReference type="ChEBI" id="CHEBI:58307"/>
        <dbReference type="ChEBI" id="CHEBI:86160"/>
    </reaction>
    <physiologicalReaction direction="left-to-right" evidence="37">
        <dbReference type="Rhea" id="RHEA:43457"/>
    </physiologicalReaction>
</comment>
<evidence type="ECO:0000256" key="2">
    <source>
        <dbReference type="ARBA" id="ARBA00004305"/>
    </source>
</evidence>
<dbReference type="InterPro" id="IPR001675">
    <property type="entry name" value="Glyco_trans_29"/>
</dbReference>
<evidence type="ECO:0000256" key="21">
    <source>
        <dbReference type="ARBA" id="ARBA00023002"/>
    </source>
</evidence>
<organism evidence="46 47">
    <name type="scientific">Acipenser ruthenus</name>
    <name type="common">Sterlet sturgeon</name>
    <dbReference type="NCBI Taxonomy" id="7906"/>
    <lineage>
        <taxon>Eukaryota</taxon>
        <taxon>Metazoa</taxon>
        <taxon>Chordata</taxon>
        <taxon>Craniata</taxon>
        <taxon>Vertebrata</taxon>
        <taxon>Euteleostomi</taxon>
        <taxon>Actinopterygii</taxon>
        <taxon>Chondrostei</taxon>
        <taxon>Acipenseriformes</taxon>
        <taxon>Acipenseridae</taxon>
        <taxon>Acipenser</taxon>
    </lineage>
</organism>
<evidence type="ECO:0000256" key="23">
    <source>
        <dbReference type="ARBA" id="ARBA00023098"/>
    </source>
</evidence>
<keyword evidence="47" id="KW-1185">Reference proteome</keyword>
<dbReference type="EC" id="1.3.8.7" evidence="7"/>
<evidence type="ECO:0000256" key="3">
    <source>
        <dbReference type="ARBA" id="ARBA00004323"/>
    </source>
</evidence>
<evidence type="ECO:0000256" key="7">
    <source>
        <dbReference type="ARBA" id="ARBA00012033"/>
    </source>
</evidence>
<evidence type="ECO:0000313" key="46">
    <source>
        <dbReference type="EMBL" id="RXM29867.1"/>
    </source>
</evidence>
<reference evidence="46 47" key="1">
    <citation type="submission" date="2019-01" db="EMBL/GenBank/DDBJ databases">
        <title>Draft Genome and Complete Hox-Cluster Characterization of the Sterlet Sturgeon (Acipenser ruthenus).</title>
        <authorList>
            <person name="Wei Q."/>
        </authorList>
    </citation>
    <scope>NUCLEOTIDE SEQUENCE [LARGE SCALE GENOMIC DNA]</scope>
    <source>
        <strain evidence="46">WHYD16114868_AA</strain>
        <tissue evidence="46">Blood</tissue>
    </source>
</reference>
<evidence type="ECO:0000259" key="42">
    <source>
        <dbReference type="Pfam" id="PF00432"/>
    </source>
</evidence>
<dbReference type="InterPro" id="IPR006089">
    <property type="entry name" value="Acyl-CoA_DH_CS"/>
</dbReference>
<dbReference type="PROSITE" id="PS00072">
    <property type="entry name" value="ACYL_COA_DH_1"/>
    <property type="match status" value="1"/>
</dbReference>
<evidence type="ECO:0000256" key="6">
    <source>
        <dbReference type="ARBA" id="ARBA00009347"/>
    </source>
</evidence>
<evidence type="ECO:0000256" key="15">
    <source>
        <dbReference type="ARBA" id="ARBA00022827"/>
    </source>
</evidence>
<evidence type="ECO:0000256" key="1">
    <source>
        <dbReference type="ARBA" id="ARBA00001974"/>
    </source>
</evidence>
<dbReference type="InterPro" id="IPR038578">
    <property type="entry name" value="GT29-like_sf"/>
</dbReference>
<keyword evidence="27" id="KW-0325">Glycoprotein</keyword>
<evidence type="ECO:0000256" key="17">
    <source>
        <dbReference type="ARBA" id="ARBA00022946"/>
    </source>
</evidence>
<evidence type="ECO:0000256" key="8">
    <source>
        <dbReference type="ARBA" id="ARBA00012656"/>
    </source>
</evidence>
<evidence type="ECO:0000256" key="36">
    <source>
        <dbReference type="ARBA" id="ARBA00048063"/>
    </source>
</evidence>
<dbReference type="EC" id="2.5.1.60" evidence="8"/>
<evidence type="ECO:0000256" key="11">
    <source>
        <dbReference type="ARBA" id="ARBA00022676"/>
    </source>
</evidence>
<comment type="function">
    <text evidence="31">Medium-chain specific acyl-CoA dehydrogenase is one of the acyl-CoA dehydrogenases that catalyze the first step of mitochondrial fatty acid beta-oxidation, an aerobic process breaking down fatty acids into acetyl-CoA and allowing the production of energy from fats. The first step of fatty acid beta-oxidation consists in the removal of one hydrogen from C-2 and C-3 of the straight-chain fatty acyl-CoA thioester, resulting in the formation of trans-2-enoyl-CoA. Electron transfer flavoprotein (ETF) is the electron acceptor that transfers electrons to the main mitochondrial respiratory chain via ETF-ubiquinone oxidoreductase (ETF dehydrogenase). Among the different mitochondrial acyl-CoA dehydrogenases, medium-chain specific acyl-CoA dehydrogenase acts specifically on acyl-CoAs with saturated 6 to 12 carbons long primary chains.</text>
</comment>
<dbReference type="Pfam" id="PF00432">
    <property type="entry name" value="Prenyltrans"/>
    <property type="match status" value="1"/>
</dbReference>
<dbReference type="Proteomes" id="UP000289886">
    <property type="component" value="Unassembled WGS sequence"/>
</dbReference>
<evidence type="ECO:0000256" key="24">
    <source>
        <dbReference type="ARBA" id="ARBA00023128"/>
    </source>
</evidence>
<evidence type="ECO:0000259" key="43">
    <source>
        <dbReference type="Pfam" id="PF00441"/>
    </source>
</evidence>
<proteinExistence type="inferred from homology"/>
<dbReference type="InterPro" id="IPR013786">
    <property type="entry name" value="AcylCoA_DH/ox_N"/>
</dbReference>
<evidence type="ECO:0000256" key="40">
    <source>
        <dbReference type="ARBA" id="ARBA00049192"/>
    </source>
</evidence>
<dbReference type="Pfam" id="PF00777">
    <property type="entry name" value="Glyco_transf_29"/>
    <property type="match status" value="3"/>
</dbReference>
<evidence type="ECO:0000256" key="12">
    <source>
        <dbReference type="ARBA" id="ARBA00022679"/>
    </source>
</evidence>
<evidence type="ECO:0000256" key="22">
    <source>
        <dbReference type="ARBA" id="ARBA00023034"/>
    </source>
</evidence>
<dbReference type="InterPro" id="IPR008930">
    <property type="entry name" value="Terpenoid_cyclase/PrenylTrfase"/>
</dbReference>
<dbReference type="UniPathway" id="UPA00660"/>
<evidence type="ECO:0000256" key="13">
    <source>
        <dbReference type="ARBA" id="ARBA00022692"/>
    </source>
</evidence>
<keyword evidence="13" id="KW-0812">Transmembrane</keyword>
<dbReference type="InterPro" id="IPR036250">
    <property type="entry name" value="AcylCo_DH-like_C"/>
</dbReference>
<evidence type="ECO:0000256" key="9">
    <source>
        <dbReference type="ARBA" id="ARBA00019125"/>
    </source>
</evidence>
<evidence type="ECO:0000256" key="10">
    <source>
        <dbReference type="ARBA" id="ARBA00022630"/>
    </source>
</evidence>
<comment type="catalytic activity">
    <reaction evidence="34">
        <text>dodecanoyl-CoA + oxidized [electron-transfer flavoprotein] + H(+) = (2E)-dodecenoyl-CoA + reduced [electron-transfer flavoprotein]</text>
        <dbReference type="Rhea" id="RHEA:47296"/>
        <dbReference type="Rhea" id="RHEA-COMP:10685"/>
        <dbReference type="Rhea" id="RHEA-COMP:10686"/>
        <dbReference type="ChEBI" id="CHEBI:15378"/>
        <dbReference type="ChEBI" id="CHEBI:57330"/>
        <dbReference type="ChEBI" id="CHEBI:57375"/>
        <dbReference type="ChEBI" id="CHEBI:57692"/>
        <dbReference type="ChEBI" id="CHEBI:58307"/>
    </reaction>
    <physiologicalReaction direction="left-to-right" evidence="34">
        <dbReference type="Rhea" id="RHEA:47297"/>
    </physiologicalReaction>
</comment>
<evidence type="ECO:0000256" key="20">
    <source>
        <dbReference type="ARBA" id="ARBA00022989"/>
    </source>
</evidence>
<evidence type="ECO:0000256" key="28">
    <source>
        <dbReference type="ARBA" id="ARBA00031218"/>
    </source>
</evidence>
<dbReference type="InterPro" id="IPR034180">
    <property type="entry name" value="MCAD"/>
</dbReference>
<keyword evidence="23" id="KW-0443">Lipid metabolism</keyword>
<evidence type="ECO:0000256" key="35">
    <source>
        <dbReference type="ARBA" id="ARBA00047916"/>
    </source>
</evidence>
<dbReference type="PANTHER" id="PTHR45906:SF5">
    <property type="entry name" value="ALPHA-N-ACETYLGALACTOSAMINIDE ALPHA-2,6-SIALYLTRANSFERASE 5"/>
    <property type="match status" value="1"/>
</dbReference>
<protein>
    <recommendedName>
        <fullName evidence="9">Medium-chain specific acyl-CoA dehydrogenase, mitochondrial</fullName>
        <ecNumber evidence="7">1.3.8.7</ecNumber>
        <ecNumber evidence="8">2.5.1.60</ecNumber>
    </recommendedName>
    <alternativeName>
        <fullName evidence="29">Rab geranyl-geranyltransferase subunit beta</fullName>
    </alternativeName>
    <alternativeName>
        <fullName evidence="28">Rab geranylgeranyltransferase subunit beta</fullName>
    </alternativeName>
</protein>
<feature type="binding site" description="in other chain" evidence="41">
    <location>
        <begin position="255"/>
        <end position="257"/>
    </location>
    <ligand>
        <name>FAD</name>
        <dbReference type="ChEBI" id="CHEBI:57692"/>
        <note>ligand shared between dimeric partners</note>
    </ligand>
</feature>
<evidence type="ECO:0000256" key="5">
    <source>
        <dbReference type="ARBA" id="ARBA00006003"/>
    </source>
</evidence>
<dbReference type="InterPro" id="IPR037069">
    <property type="entry name" value="AcylCoA_DH/ox_N_sf"/>
</dbReference>
<dbReference type="InterPro" id="IPR009075">
    <property type="entry name" value="AcylCo_DH/oxidase_C"/>
</dbReference>
<dbReference type="Gene3D" id="3.90.1480.20">
    <property type="entry name" value="Glycosyl transferase family 29"/>
    <property type="match status" value="3"/>
</dbReference>
<comment type="similarity">
    <text evidence="6">Belongs to the acyl-CoA dehydrogenase family.</text>
</comment>
<feature type="domain" description="Acyl-CoA oxidase/dehydrogenase middle" evidence="44">
    <location>
        <begin position="221"/>
        <end position="319"/>
    </location>
</feature>
<comment type="pathway">
    <text evidence="4">Lipid metabolism; mitochondrial fatty acid beta-oxidation.</text>
</comment>
<keyword evidence="16" id="KW-0276">Fatty acid metabolism</keyword>
<comment type="catalytic activity">
    <reaction evidence="36">
        <text>a medium-chain 2,3-saturated fatty acyl-CoA + oxidized [electron-transfer flavoprotein] + H(+) = a medium-chain (2E)-enoyl-CoA + reduced [electron-transfer flavoprotein]</text>
        <dbReference type="Rhea" id="RHEA:14477"/>
        <dbReference type="Rhea" id="RHEA-COMP:10685"/>
        <dbReference type="Rhea" id="RHEA-COMP:10686"/>
        <dbReference type="ChEBI" id="CHEBI:15378"/>
        <dbReference type="ChEBI" id="CHEBI:57692"/>
        <dbReference type="ChEBI" id="CHEBI:58307"/>
        <dbReference type="ChEBI" id="CHEBI:83723"/>
        <dbReference type="ChEBI" id="CHEBI:83726"/>
        <dbReference type="EC" id="1.3.8.7"/>
    </reaction>
    <physiologicalReaction direction="left-to-right" evidence="36">
        <dbReference type="Rhea" id="RHEA:14478"/>
    </physiologicalReaction>
</comment>
<dbReference type="GO" id="GO:0033539">
    <property type="term" value="P:fatty acid beta-oxidation using acyl-CoA dehydrogenase"/>
    <property type="evidence" value="ECO:0007669"/>
    <property type="project" value="UniProtKB-ARBA"/>
</dbReference>
<evidence type="ECO:0000256" key="37">
    <source>
        <dbReference type="ARBA" id="ARBA00048499"/>
    </source>
</evidence>
<feature type="domain" description="Prenyltransferase alpha-alpha toroid" evidence="42">
    <location>
        <begin position="479"/>
        <end position="657"/>
    </location>
</feature>
<evidence type="ECO:0000256" key="26">
    <source>
        <dbReference type="ARBA" id="ARBA00023157"/>
    </source>
</evidence>
<keyword evidence="10" id="KW-0285">Flavoprotein</keyword>
<comment type="cofactor">
    <cofactor evidence="1 41">
        <name>FAD</name>
        <dbReference type="ChEBI" id="CHEBI:57692"/>
    </cofactor>
</comment>
<comment type="caution">
    <text evidence="46">The sequence shown here is derived from an EMBL/GenBank/DDBJ whole genome shotgun (WGS) entry which is preliminary data.</text>
</comment>
<feature type="binding site" description="in other chain" evidence="41">
    <location>
        <begin position="380"/>
        <end position="381"/>
    </location>
    <ligand>
        <name>FAD</name>
        <dbReference type="ChEBI" id="CHEBI:57692"/>
        <note>ligand shared between dimeric partners</note>
    </ligand>
</feature>
<dbReference type="FunFam" id="1.20.140.10:FF:000011">
    <property type="entry name" value="Medium-chain specific acyl-CoA dehydrogenase, mitochondrial"/>
    <property type="match status" value="1"/>
</dbReference>
<keyword evidence="12" id="KW-0808">Transferase</keyword>
<comment type="similarity">
    <text evidence="5">Belongs to the glycosyltransferase 29 family.</text>
</comment>
<dbReference type="Pfam" id="PF00441">
    <property type="entry name" value="Acyl-CoA_dh_1"/>
    <property type="match status" value="1"/>
</dbReference>
<evidence type="ECO:0000259" key="44">
    <source>
        <dbReference type="Pfam" id="PF02770"/>
    </source>
</evidence>
<evidence type="ECO:0000256" key="4">
    <source>
        <dbReference type="ARBA" id="ARBA00005198"/>
    </source>
</evidence>
<keyword evidence="15 41" id="KW-0274">FAD</keyword>
<keyword evidence="14" id="KW-0677">Repeat</keyword>
<dbReference type="FunFam" id="2.40.110.10:FF:000007">
    <property type="entry name" value="Medium-chain specific acyl-CoA dehydrogenase, mitochondrial"/>
    <property type="match status" value="1"/>
</dbReference>
<evidence type="ECO:0000256" key="39">
    <source>
        <dbReference type="ARBA" id="ARBA00049038"/>
    </source>
</evidence>
<comment type="catalytic activity">
    <reaction evidence="35">
        <text>oxidized [electron-transfer flavoprotein] + hexadecanoyl-CoA + H(+) = (2E)-hexadecenoyl-CoA + reduced [electron-transfer flavoprotein]</text>
        <dbReference type="Rhea" id="RHEA:43448"/>
        <dbReference type="Rhea" id="RHEA-COMP:10685"/>
        <dbReference type="Rhea" id="RHEA-COMP:10686"/>
        <dbReference type="ChEBI" id="CHEBI:15378"/>
        <dbReference type="ChEBI" id="CHEBI:57379"/>
        <dbReference type="ChEBI" id="CHEBI:57692"/>
        <dbReference type="ChEBI" id="CHEBI:58307"/>
        <dbReference type="ChEBI" id="CHEBI:61526"/>
    </reaction>
    <physiologicalReaction direction="left-to-right" evidence="35">
        <dbReference type="Rhea" id="RHEA:43449"/>
    </physiologicalReaction>
</comment>